<dbReference type="AlphaFoldDB" id="A0A1I3PTE8"/>
<keyword evidence="3" id="KW-1185">Reference proteome</keyword>
<dbReference type="PANTHER" id="PTHR43482:SF1">
    <property type="entry name" value="PROTEIN AST1-RELATED"/>
    <property type="match status" value="1"/>
</dbReference>
<evidence type="ECO:0000259" key="1">
    <source>
        <dbReference type="SMART" id="SM00829"/>
    </source>
</evidence>
<dbReference type="Gene3D" id="3.90.180.10">
    <property type="entry name" value="Medium-chain alcohol dehydrogenases, catalytic domain"/>
    <property type="match status" value="1"/>
</dbReference>
<dbReference type="PANTHER" id="PTHR43482">
    <property type="entry name" value="PROTEIN AST1-RELATED"/>
    <property type="match status" value="1"/>
</dbReference>
<protein>
    <submittedName>
        <fullName evidence="2">NADPH:quinone reductase</fullName>
    </submittedName>
</protein>
<organism evidence="2 3">
    <name type="scientific">Paraburkholderia megapolitana</name>
    <dbReference type="NCBI Taxonomy" id="420953"/>
    <lineage>
        <taxon>Bacteria</taxon>
        <taxon>Pseudomonadati</taxon>
        <taxon>Pseudomonadota</taxon>
        <taxon>Betaproteobacteria</taxon>
        <taxon>Burkholderiales</taxon>
        <taxon>Burkholderiaceae</taxon>
        <taxon>Paraburkholderia</taxon>
    </lineage>
</organism>
<dbReference type="EMBL" id="FOQU01000006">
    <property type="protein sequence ID" value="SFJ24521.1"/>
    <property type="molecule type" value="Genomic_DNA"/>
</dbReference>
<dbReference type="Pfam" id="PF13602">
    <property type="entry name" value="ADH_zinc_N_2"/>
    <property type="match status" value="1"/>
</dbReference>
<feature type="domain" description="Enoyl reductase (ER)" evidence="1">
    <location>
        <begin position="19"/>
        <end position="313"/>
    </location>
</feature>
<dbReference type="RefSeq" id="WP_245811566.1">
    <property type="nucleotide sequence ID" value="NZ_CP041743.1"/>
</dbReference>
<gene>
    <name evidence="2" type="ORF">SAMN05192543_10659</name>
</gene>
<dbReference type="Pfam" id="PF08240">
    <property type="entry name" value="ADH_N"/>
    <property type="match status" value="1"/>
</dbReference>
<reference evidence="2 3" key="1">
    <citation type="submission" date="2016-10" db="EMBL/GenBank/DDBJ databases">
        <authorList>
            <person name="de Groot N.N."/>
        </authorList>
    </citation>
    <scope>NUCLEOTIDE SEQUENCE [LARGE SCALE GENOMIC DNA]</scope>
    <source>
        <strain evidence="2 3">LMG 23650</strain>
    </source>
</reference>
<dbReference type="InterPro" id="IPR020843">
    <property type="entry name" value="ER"/>
</dbReference>
<sequence>MPNTDPAHMKALRVQRYGDPADVLHLDDVPVPRPRDGQVRIRVHACAFNPADWVVCQGFIPLPPPRGIGFDVSGTVDALGEGVSDVSIGDLVFGVPDYIGYPTAGAAEFAVLKVWCAVPNGLSLEHAACLPMAVETATRSIDLLGLSRGQTIMVNGGGTMTGFAAVQIALLRGAQVIASAGETFADRLRALGASVTPYGDGMVERVREIAGGAPDFALHTARVKGALPDLIKIVDGDPHRVMSFSDFDEDGLGVRTTGREKGVVHRYDVLGDYAQLAAAGSFTIPIARTFTWDDWKDAVEISIAGRAHGKLVLMVNNDAPAKL</sequence>
<dbReference type="Gene3D" id="3.40.50.720">
    <property type="entry name" value="NAD(P)-binding Rossmann-like Domain"/>
    <property type="match status" value="1"/>
</dbReference>
<proteinExistence type="predicted"/>
<dbReference type="Proteomes" id="UP000199548">
    <property type="component" value="Unassembled WGS sequence"/>
</dbReference>
<dbReference type="SUPFAM" id="SSF51735">
    <property type="entry name" value="NAD(P)-binding Rossmann-fold domains"/>
    <property type="match status" value="1"/>
</dbReference>
<evidence type="ECO:0000313" key="3">
    <source>
        <dbReference type="Proteomes" id="UP000199548"/>
    </source>
</evidence>
<accession>A0A1I3PTE8</accession>
<dbReference type="CDD" id="cd05289">
    <property type="entry name" value="MDR_like_2"/>
    <property type="match status" value="1"/>
</dbReference>
<name>A0A1I3PTE8_9BURK</name>
<dbReference type="STRING" id="420953.SAMN05192543_10659"/>
<dbReference type="InterPro" id="IPR036291">
    <property type="entry name" value="NAD(P)-bd_dom_sf"/>
</dbReference>
<dbReference type="SMART" id="SM00829">
    <property type="entry name" value="PKS_ER"/>
    <property type="match status" value="1"/>
</dbReference>
<dbReference type="InterPro" id="IPR011032">
    <property type="entry name" value="GroES-like_sf"/>
</dbReference>
<dbReference type="InterPro" id="IPR052585">
    <property type="entry name" value="Lipid_raft_assoc_Zn_ADH"/>
</dbReference>
<dbReference type="SUPFAM" id="SSF50129">
    <property type="entry name" value="GroES-like"/>
    <property type="match status" value="1"/>
</dbReference>
<dbReference type="GO" id="GO:0016491">
    <property type="term" value="F:oxidoreductase activity"/>
    <property type="evidence" value="ECO:0007669"/>
    <property type="project" value="InterPro"/>
</dbReference>
<dbReference type="InterPro" id="IPR013154">
    <property type="entry name" value="ADH-like_N"/>
</dbReference>
<evidence type="ECO:0000313" key="2">
    <source>
        <dbReference type="EMBL" id="SFJ24521.1"/>
    </source>
</evidence>